<sequence>MGLLSSKLARCQKNTKTRTERRLHGEAFLWRKRMQFEDRNKSSRNKLLAPDVRRRFQTLWWILVPFEIMNVSTSATA</sequence>
<evidence type="ECO:0000313" key="1">
    <source>
        <dbReference type="EMBL" id="CAD7262733.1"/>
    </source>
</evidence>
<dbReference type="AlphaFoldDB" id="A0A7R9B083"/>
<proteinExistence type="predicted"/>
<reference evidence="1" key="1">
    <citation type="submission" date="2020-11" db="EMBL/GenBank/DDBJ databases">
        <authorList>
            <person name="Tran Van P."/>
        </authorList>
    </citation>
    <scope>NUCLEOTIDE SEQUENCE</scope>
</reference>
<protein>
    <submittedName>
        <fullName evidence="1">Uncharacterized protein</fullName>
    </submittedName>
</protein>
<gene>
    <name evidence="1" type="ORF">TSIB3V08_LOCUS6830</name>
</gene>
<organism evidence="1">
    <name type="scientific">Timema shepardi</name>
    <name type="common">Walking stick</name>
    <dbReference type="NCBI Taxonomy" id="629360"/>
    <lineage>
        <taxon>Eukaryota</taxon>
        <taxon>Metazoa</taxon>
        <taxon>Ecdysozoa</taxon>
        <taxon>Arthropoda</taxon>
        <taxon>Hexapoda</taxon>
        <taxon>Insecta</taxon>
        <taxon>Pterygota</taxon>
        <taxon>Neoptera</taxon>
        <taxon>Polyneoptera</taxon>
        <taxon>Phasmatodea</taxon>
        <taxon>Timematodea</taxon>
        <taxon>Timematoidea</taxon>
        <taxon>Timematidae</taxon>
        <taxon>Timema</taxon>
    </lineage>
</organism>
<name>A0A7R9B083_TIMSH</name>
<accession>A0A7R9B083</accession>
<dbReference type="EMBL" id="OC003044">
    <property type="protein sequence ID" value="CAD7262733.1"/>
    <property type="molecule type" value="Genomic_DNA"/>
</dbReference>